<evidence type="ECO:0000256" key="10">
    <source>
        <dbReference type="ARBA" id="ARBA00023004"/>
    </source>
</evidence>
<evidence type="ECO:0000313" key="18">
    <source>
        <dbReference type="EMBL" id="KAK9273817.1"/>
    </source>
</evidence>
<dbReference type="InterPro" id="IPR002401">
    <property type="entry name" value="Cyt_P450_E_grp-I"/>
</dbReference>
<evidence type="ECO:0000256" key="12">
    <source>
        <dbReference type="ARBA" id="ARBA00023136"/>
    </source>
</evidence>
<dbReference type="CDD" id="cd11043">
    <property type="entry name" value="CYP90-like"/>
    <property type="match status" value="1"/>
</dbReference>
<evidence type="ECO:0000313" key="19">
    <source>
        <dbReference type="Proteomes" id="UP001415857"/>
    </source>
</evidence>
<dbReference type="PROSITE" id="PS00086">
    <property type="entry name" value="CYTOCHROME_P450"/>
    <property type="match status" value="1"/>
</dbReference>
<evidence type="ECO:0000256" key="5">
    <source>
        <dbReference type="ARBA" id="ARBA00022617"/>
    </source>
</evidence>
<comment type="pathway">
    <text evidence="13">Plant hormone biosynthesis; gibberellin biosynthesis.</text>
</comment>
<keyword evidence="19" id="KW-1185">Reference proteome</keyword>
<feature type="binding site" description="axial binding residue" evidence="15">
    <location>
        <position position="446"/>
    </location>
    <ligand>
        <name>heme</name>
        <dbReference type="ChEBI" id="CHEBI:30413"/>
    </ligand>
    <ligandPart>
        <name>Fe</name>
        <dbReference type="ChEBI" id="CHEBI:18248"/>
    </ligandPart>
</feature>
<organism evidence="18 19">
    <name type="scientific">Liquidambar formosana</name>
    <name type="common">Formosan gum</name>
    <dbReference type="NCBI Taxonomy" id="63359"/>
    <lineage>
        <taxon>Eukaryota</taxon>
        <taxon>Viridiplantae</taxon>
        <taxon>Streptophyta</taxon>
        <taxon>Embryophyta</taxon>
        <taxon>Tracheophyta</taxon>
        <taxon>Spermatophyta</taxon>
        <taxon>Magnoliopsida</taxon>
        <taxon>eudicotyledons</taxon>
        <taxon>Gunneridae</taxon>
        <taxon>Pentapetalae</taxon>
        <taxon>Saxifragales</taxon>
        <taxon>Altingiaceae</taxon>
        <taxon>Liquidambar</taxon>
    </lineage>
</organism>
<dbReference type="GO" id="GO:0016020">
    <property type="term" value="C:membrane"/>
    <property type="evidence" value="ECO:0007669"/>
    <property type="project" value="UniProtKB-SubCell"/>
</dbReference>
<accession>A0AAP0WLZ1</accession>
<comment type="caution">
    <text evidence="18">The sequence shown here is derived from an EMBL/GenBank/DDBJ whole genome shotgun (WGS) entry which is preliminary data.</text>
</comment>
<evidence type="ECO:0000256" key="3">
    <source>
        <dbReference type="ARBA" id="ARBA00004972"/>
    </source>
</evidence>
<evidence type="ECO:0000256" key="16">
    <source>
        <dbReference type="RuleBase" id="RU000461"/>
    </source>
</evidence>
<keyword evidence="9 16" id="KW-0560">Oxidoreductase</keyword>
<evidence type="ECO:0000256" key="14">
    <source>
        <dbReference type="ARBA" id="ARBA00059142"/>
    </source>
</evidence>
<comment type="similarity">
    <text evidence="4 16">Belongs to the cytochrome P450 family.</text>
</comment>
<name>A0AAP0WLZ1_LIQFO</name>
<evidence type="ECO:0000256" key="11">
    <source>
        <dbReference type="ARBA" id="ARBA00023033"/>
    </source>
</evidence>
<evidence type="ECO:0008006" key="20">
    <source>
        <dbReference type="Google" id="ProtNLM"/>
    </source>
</evidence>
<evidence type="ECO:0000256" key="2">
    <source>
        <dbReference type="ARBA" id="ARBA00004167"/>
    </source>
</evidence>
<keyword evidence="5 15" id="KW-0349">Heme</keyword>
<feature type="transmembrane region" description="Helical" evidence="17">
    <location>
        <begin position="12"/>
        <end position="34"/>
    </location>
</feature>
<dbReference type="AlphaFoldDB" id="A0AAP0WLZ1"/>
<dbReference type="GO" id="GO:0009686">
    <property type="term" value="P:gibberellin biosynthetic process"/>
    <property type="evidence" value="ECO:0007669"/>
    <property type="project" value="UniProtKB-ARBA"/>
</dbReference>
<dbReference type="Gene3D" id="1.10.630.10">
    <property type="entry name" value="Cytochrome P450"/>
    <property type="match status" value="1"/>
</dbReference>
<evidence type="ECO:0000256" key="15">
    <source>
        <dbReference type="PIRSR" id="PIRSR602401-1"/>
    </source>
</evidence>
<proteinExistence type="inferred from homology"/>
<keyword evidence="11 16" id="KW-0503">Monooxygenase</keyword>
<keyword evidence="7 15" id="KW-0479">Metal-binding</keyword>
<dbReference type="PANTHER" id="PTHR24286:SF356">
    <property type="entry name" value="ENT-KAURENOIC ACID OXIDASE 2"/>
    <property type="match status" value="1"/>
</dbReference>
<keyword evidence="6 17" id="KW-0812">Transmembrane</keyword>
<comment type="function">
    <text evidence="14">Catalyzes three successive oxidations of ent-kaurenoic acid giving gibberellin 12 (GA12), a key step in gibberellins (GAs) biosynthesis. GAs, which are involved many processes, including stem elongation, play a central role in plant development.</text>
</comment>
<evidence type="ECO:0000256" key="1">
    <source>
        <dbReference type="ARBA" id="ARBA00001971"/>
    </source>
</evidence>
<dbReference type="GO" id="GO:0020037">
    <property type="term" value="F:heme binding"/>
    <property type="evidence" value="ECO:0007669"/>
    <property type="project" value="InterPro"/>
</dbReference>
<keyword evidence="8 17" id="KW-1133">Transmembrane helix</keyword>
<evidence type="ECO:0000256" key="8">
    <source>
        <dbReference type="ARBA" id="ARBA00022989"/>
    </source>
</evidence>
<evidence type="ECO:0000256" key="6">
    <source>
        <dbReference type="ARBA" id="ARBA00022692"/>
    </source>
</evidence>
<evidence type="ECO:0000256" key="7">
    <source>
        <dbReference type="ARBA" id="ARBA00022723"/>
    </source>
</evidence>
<dbReference type="PRINTS" id="PR00385">
    <property type="entry name" value="P450"/>
</dbReference>
<dbReference type="PANTHER" id="PTHR24286">
    <property type="entry name" value="CYTOCHROME P450 26"/>
    <property type="match status" value="1"/>
</dbReference>
<dbReference type="InterPro" id="IPR001128">
    <property type="entry name" value="Cyt_P450"/>
</dbReference>
<dbReference type="InterPro" id="IPR017972">
    <property type="entry name" value="Cyt_P450_CS"/>
</dbReference>
<sequence>MAPSQRAEIPMELGFASVFLVAVFGGILALQWVLSRANWWFYEVQLGEKRFSLPPGDLGWPFIGNMWSFLRAFKSSNPDSFISTFVTRFGRTGIYKAFMFGSPSIIVTTPEACRRVLTDDEAFKPGWPSSTLELIGKKSFIGISYEEHKRLRRLTAAPVNGHEALSIYMRYIEDSVKSALDKWASMGQIEFLTELRKLTFRIIMYIFLSSESEQVMEALEREYTMLNHGVRAIGINLPGFAYHKALKARKNLVAIFQSIVNERRKQRAGSALTVKKDMMDALLDVEDENGRKLNDEEIIDVLVMYLNAGHESSGHITMWAAIFLQEHPEFFQRAKAEQEGIIKNRPPTQKGLTLKEVRQMEYLSKVIDETLRLITISFVVFREAKADVNISGYTIPEGWKVLVWFRSVHMDPEIYPDPKEFNPSRWEGYIPKAGTYLPFGAGTRTCPGNDLAKLEISIFLHYFLLNYQLERLNPGCPLRYLPHTRPTDNCLARIRKLSSPSV</sequence>
<dbReference type="GO" id="GO:0051777">
    <property type="term" value="F:ent-kaurenoic acid monooxygenase activity"/>
    <property type="evidence" value="ECO:0007669"/>
    <property type="project" value="UniProtKB-ARBA"/>
</dbReference>
<comment type="subcellular location">
    <subcellularLocation>
        <location evidence="2">Membrane</location>
        <topology evidence="2">Single-pass membrane protein</topology>
    </subcellularLocation>
</comment>
<comment type="pathway">
    <text evidence="3">Hormone biosynthesis.</text>
</comment>
<dbReference type="Pfam" id="PF00067">
    <property type="entry name" value="p450"/>
    <property type="match status" value="1"/>
</dbReference>
<gene>
    <name evidence="18" type="ORF">L1049_018628</name>
</gene>
<dbReference type="PRINTS" id="PR00463">
    <property type="entry name" value="EP450I"/>
</dbReference>
<evidence type="ECO:0000256" key="9">
    <source>
        <dbReference type="ARBA" id="ARBA00023002"/>
    </source>
</evidence>
<dbReference type="GO" id="GO:0005783">
    <property type="term" value="C:endoplasmic reticulum"/>
    <property type="evidence" value="ECO:0007669"/>
    <property type="project" value="UniProtKB-ARBA"/>
</dbReference>
<dbReference type="InterPro" id="IPR036396">
    <property type="entry name" value="Cyt_P450_sf"/>
</dbReference>
<dbReference type="FunFam" id="1.10.630.10:FF:000052">
    <property type="entry name" value="Ent-kaurenoic acid oxidase"/>
    <property type="match status" value="1"/>
</dbReference>
<evidence type="ECO:0000256" key="13">
    <source>
        <dbReference type="ARBA" id="ARBA00037909"/>
    </source>
</evidence>
<keyword evidence="12 17" id="KW-0472">Membrane</keyword>
<reference evidence="18 19" key="1">
    <citation type="journal article" date="2024" name="Plant J.">
        <title>Genome sequences and population genomics reveal climatic adaptation and genomic divergence between two closely related sweetgum species.</title>
        <authorList>
            <person name="Xu W.Q."/>
            <person name="Ren C.Q."/>
            <person name="Zhang X.Y."/>
            <person name="Comes H.P."/>
            <person name="Liu X.H."/>
            <person name="Li Y.G."/>
            <person name="Kettle C.J."/>
            <person name="Jalonen R."/>
            <person name="Gaisberger H."/>
            <person name="Ma Y.Z."/>
            <person name="Qiu Y.X."/>
        </authorList>
    </citation>
    <scope>NUCLEOTIDE SEQUENCE [LARGE SCALE GENOMIC DNA]</scope>
    <source>
        <strain evidence="18">Hangzhou</strain>
    </source>
</reference>
<comment type="cofactor">
    <cofactor evidence="1 15">
        <name>heme</name>
        <dbReference type="ChEBI" id="CHEBI:30413"/>
    </cofactor>
</comment>
<dbReference type="GO" id="GO:0005506">
    <property type="term" value="F:iron ion binding"/>
    <property type="evidence" value="ECO:0007669"/>
    <property type="project" value="InterPro"/>
</dbReference>
<evidence type="ECO:0000256" key="4">
    <source>
        <dbReference type="ARBA" id="ARBA00010617"/>
    </source>
</evidence>
<evidence type="ECO:0000256" key="17">
    <source>
        <dbReference type="SAM" id="Phobius"/>
    </source>
</evidence>
<dbReference type="SUPFAM" id="SSF48264">
    <property type="entry name" value="Cytochrome P450"/>
    <property type="match status" value="1"/>
</dbReference>
<dbReference type="GO" id="GO:0016132">
    <property type="term" value="P:brassinosteroid biosynthetic process"/>
    <property type="evidence" value="ECO:0007669"/>
    <property type="project" value="TreeGrafter"/>
</dbReference>
<protein>
    <recommendedName>
        <fullName evidence="20">Ent-kaurenoic acid oxidase</fullName>
    </recommendedName>
</protein>
<keyword evidence="10 15" id="KW-0408">Iron</keyword>
<dbReference type="GO" id="GO:0010268">
    <property type="term" value="P:brassinosteroid homeostasis"/>
    <property type="evidence" value="ECO:0007669"/>
    <property type="project" value="TreeGrafter"/>
</dbReference>
<dbReference type="Proteomes" id="UP001415857">
    <property type="component" value="Unassembled WGS sequence"/>
</dbReference>
<dbReference type="EMBL" id="JBBPBK010000012">
    <property type="protein sequence ID" value="KAK9273817.1"/>
    <property type="molecule type" value="Genomic_DNA"/>
</dbReference>
<dbReference type="GO" id="GO:0016125">
    <property type="term" value="P:sterol metabolic process"/>
    <property type="evidence" value="ECO:0007669"/>
    <property type="project" value="TreeGrafter"/>
</dbReference>